<dbReference type="Gene3D" id="3.40.50.300">
    <property type="entry name" value="P-loop containing nucleotide triphosphate hydrolases"/>
    <property type="match status" value="1"/>
</dbReference>
<evidence type="ECO:0000256" key="1">
    <source>
        <dbReference type="ARBA" id="ARBA00022741"/>
    </source>
</evidence>
<dbReference type="SMART" id="SM00175">
    <property type="entry name" value="RAB"/>
    <property type="match status" value="1"/>
</dbReference>
<dbReference type="PRINTS" id="PR00449">
    <property type="entry name" value="RASTRNSFRMNG"/>
</dbReference>
<evidence type="ECO:0000313" key="3">
    <source>
        <dbReference type="EMBL" id="KAL0482107.1"/>
    </source>
</evidence>
<proteinExistence type="predicted"/>
<keyword evidence="4" id="KW-1185">Reference proteome</keyword>
<dbReference type="Proteomes" id="UP001431209">
    <property type="component" value="Unassembled WGS sequence"/>
</dbReference>
<dbReference type="GO" id="GO:0016020">
    <property type="term" value="C:membrane"/>
    <property type="evidence" value="ECO:0007669"/>
    <property type="project" value="InterPro"/>
</dbReference>
<evidence type="ECO:0000256" key="2">
    <source>
        <dbReference type="ARBA" id="ARBA00023134"/>
    </source>
</evidence>
<dbReference type="GO" id="GO:0007165">
    <property type="term" value="P:signal transduction"/>
    <property type="evidence" value="ECO:0007669"/>
    <property type="project" value="InterPro"/>
</dbReference>
<name>A0AAW2Z0H8_9EUKA</name>
<reference evidence="3 4" key="1">
    <citation type="submission" date="2024-03" db="EMBL/GenBank/DDBJ databases">
        <title>The Acrasis kona genome and developmental transcriptomes reveal deep origins of eukaryotic multicellular pathways.</title>
        <authorList>
            <person name="Sheikh S."/>
            <person name="Fu C.-J."/>
            <person name="Brown M.W."/>
            <person name="Baldauf S.L."/>
        </authorList>
    </citation>
    <scope>NUCLEOTIDE SEQUENCE [LARGE SCALE GENOMIC DNA]</scope>
    <source>
        <strain evidence="3 4">ATCC MYA-3509</strain>
    </source>
</reference>
<keyword evidence="1" id="KW-0547">Nucleotide-binding</keyword>
<dbReference type="AlphaFoldDB" id="A0AAW2Z0H8"/>
<accession>A0AAW2Z0H8</accession>
<comment type="caution">
    <text evidence="3">The sequence shown here is derived from an EMBL/GenBank/DDBJ whole genome shotgun (WGS) entry which is preliminary data.</text>
</comment>
<dbReference type="SMART" id="SM00173">
    <property type="entry name" value="RAS"/>
    <property type="match status" value="1"/>
</dbReference>
<dbReference type="GO" id="GO:0003924">
    <property type="term" value="F:GTPase activity"/>
    <property type="evidence" value="ECO:0007669"/>
    <property type="project" value="InterPro"/>
</dbReference>
<dbReference type="InterPro" id="IPR020849">
    <property type="entry name" value="Small_GTPase_Ras-type"/>
</dbReference>
<dbReference type="PANTHER" id="PTHR24070">
    <property type="entry name" value="RAS, DI-RAS, AND RHEB FAMILY MEMBERS OF SMALL GTPASE SUPERFAMILY"/>
    <property type="match status" value="1"/>
</dbReference>
<sequence length="237" mass="26114">MVANSGPTSPPNEALPHGDTLKMLYRRLSNRIIWKRSVTSHNPLDKFIKHNRYRRKSLAYAARCGGTFHLTVGVIGTGSGCGCKTIISSMRKLSEQGVRIDGIRVTLNFMRLTSQPQEVDVLYESCDGFFIVFSLIDNHTLNNIGAIRDNIHQLGQDKAAVLIGNKNDLIVESFVKGACVDVKDAINIAQKLKLPYIETNAKENINTSECLVQVVKEIFLNFQVSNALAVPGSSPSI</sequence>
<protein>
    <submittedName>
        <fullName evidence="3">Ras-related protein Rab</fullName>
    </submittedName>
</protein>
<evidence type="ECO:0000313" key="4">
    <source>
        <dbReference type="Proteomes" id="UP001431209"/>
    </source>
</evidence>
<dbReference type="SUPFAM" id="SSF52540">
    <property type="entry name" value="P-loop containing nucleoside triphosphate hydrolases"/>
    <property type="match status" value="1"/>
</dbReference>
<organism evidence="3 4">
    <name type="scientific">Acrasis kona</name>
    <dbReference type="NCBI Taxonomy" id="1008807"/>
    <lineage>
        <taxon>Eukaryota</taxon>
        <taxon>Discoba</taxon>
        <taxon>Heterolobosea</taxon>
        <taxon>Tetramitia</taxon>
        <taxon>Eutetramitia</taxon>
        <taxon>Acrasidae</taxon>
        <taxon>Acrasis</taxon>
    </lineage>
</organism>
<dbReference type="PROSITE" id="PS51419">
    <property type="entry name" value="RAB"/>
    <property type="match status" value="1"/>
</dbReference>
<dbReference type="InterPro" id="IPR027417">
    <property type="entry name" value="P-loop_NTPase"/>
</dbReference>
<gene>
    <name evidence="3" type="ORF">AKO1_013243</name>
</gene>
<dbReference type="EMBL" id="JAOPGA020000819">
    <property type="protein sequence ID" value="KAL0482107.1"/>
    <property type="molecule type" value="Genomic_DNA"/>
</dbReference>
<dbReference type="InterPro" id="IPR001806">
    <property type="entry name" value="Small_GTPase"/>
</dbReference>
<keyword evidence="2" id="KW-0342">GTP-binding</keyword>
<dbReference type="Pfam" id="PF00071">
    <property type="entry name" value="Ras"/>
    <property type="match status" value="1"/>
</dbReference>
<dbReference type="GO" id="GO:0005525">
    <property type="term" value="F:GTP binding"/>
    <property type="evidence" value="ECO:0007669"/>
    <property type="project" value="UniProtKB-KW"/>
</dbReference>